<accession>A0AAD6V4A6</accession>
<protein>
    <submittedName>
        <fullName evidence="1">Uncharacterized protein</fullName>
    </submittedName>
</protein>
<evidence type="ECO:0000313" key="1">
    <source>
        <dbReference type="EMBL" id="KAJ7199159.1"/>
    </source>
</evidence>
<gene>
    <name evidence="1" type="ORF">GGX14DRAFT_572921</name>
</gene>
<organism evidence="1 2">
    <name type="scientific">Mycena pura</name>
    <dbReference type="NCBI Taxonomy" id="153505"/>
    <lineage>
        <taxon>Eukaryota</taxon>
        <taxon>Fungi</taxon>
        <taxon>Dikarya</taxon>
        <taxon>Basidiomycota</taxon>
        <taxon>Agaricomycotina</taxon>
        <taxon>Agaricomycetes</taxon>
        <taxon>Agaricomycetidae</taxon>
        <taxon>Agaricales</taxon>
        <taxon>Marasmiineae</taxon>
        <taxon>Mycenaceae</taxon>
        <taxon>Mycena</taxon>
    </lineage>
</organism>
<reference evidence="1" key="1">
    <citation type="submission" date="2023-03" db="EMBL/GenBank/DDBJ databases">
        <title>Massive genome expansion in bonnet fungi (Mycena s.s.) driven by repeated elements and novel gene families across ecological guilds.</title>
        <authorList>
            <consortium name="Lawrence Berkeley National Laboratory"/>
            <person name="Harder C.B."/>
            <person name="Miyauchi S."/>
            <person name="Viragh M."/>
            <person name="Kuo A."/>
            <person name="Thoen E."/>
            <person name="Andreopoulos B."/>
            <person name="Lu D."/>
            <person name="Skrede I."/>
            <person name="Drula E."/>
            <person name="Henrissat B."/>
            <person name="Morin E."/>
            <person name="Kohler A."/>
            <person name="Barry K."/>
            <person name="LaButti K."/>
            <person name="Morin E."/>
            <person name="Salamov A."/>
            <person name="Lipzen A."/>
            <person name="Mereny Z."/>
            <person name="Hegedus B."/>
            <person name="Baldrian P."/>
            <person name="Stursova M."/>
            <person name="Weitz H."/>
            <person name="Taylor A."/>
            <person name="Grigoriev I.V."/>
            <person name="Nagy L.G."/>
            <person name="Martin F."/>
            <person name="Kauserud H."/>
        </authorList>
    </citation>
    <scope>NUCLEOTIDE SEQUENCE</scope>
    <source>
        <strain evidence="1">9144</strain>
    </source>
</reference>
<name>A0AAD6V4A6_9AGAR</name>
<dbReference type="AlphaFoldDB" id="A0AAD6V4A6"/>
<keyword evidence="2" id="KW-1185">Reference proteome</keyword>
<comment type="caution">
    <text evidence="1">The sequence shown here is derived from an EMBL/GenBank/DDBJ whole genome shotgun (WGS) entry which is preliminary data.</text>
</comment>
<proteinExistence type="predicted"/>
<dbReference type="Proteomes" id="UP001219525">
    <property type="component" value="Unassembled WGS sequence"/>
</dbReference>
<sequence length="106" mass="11287">MSWSSSSVSFSSSSSFLCSGAGRISLRPLGIAIDGRLALPPIAYITHRRLATALCAARVAASSRLLRAFSFRSRFLAPPALPLFVFLGPLPYDSAVVALLKADLDF</sequence>
<dbReference type="EMBL" id="JARJCW010000069">
    <property type="protein sequence ID" value="KAJ7199159.1"/>
    <property type="molecule type" value="Genomic_DNA"/>
</dbReference>
<evidence type="ECO:0000313" key="2">
    <source>
        <dbReference type="Proteomes" id="UP001219525"/>
    </source>
</evidence>